<evidence type="ECO:0000313" key="1">
    <source>
        <dbReference type="EMBL" id="OXB04810.1"/>
    </source>
</evidence>
<dbReference type="Proteomes" id="UP000198431">
    <property type="component" value="Unassembled WGS sequence"/>
</dbReference>
<reference evidence="1 2" key="1">
    <citation type="submission" date="2016-11" db="EMBL/GenBank/DDBJ databases">
        <title>Whole genomes of Flavobacteriaceae.</title>
        <authorList>
            <person name="Stine C."/>
            <person name="Li C."/>
            <person name="Tadesse D."/>
        </authorList>
    </citation>
    <scope>NUCLEOTIDE SEQUENCE [LARGE SCALE GENOMIC DNA]</scope>
    <source>
        <strain evidence="1 2">ATCC 19366</strain>
    </source>
</reference>
<dbReference type="AlphaFoldDB" id="A0AB36P318"/>
<dbReference type="RefSeq" id="WP_073393546.1">
    <property type="nucleotide sequence ID" value="NZ_FRBX01000001.1"/>
</dbReference>
<dbReference type="EMBL" id="MUHB01000008">
    <property type="protein sequence ID" value="OXB04810.1"/>
    <property type="molecule type" value="Genomic_DNA"/>
</dbReference>
<gene>
    <name evidence="1" type="ORF">B0A72_10025</name>
</gene>
<proteinExistence type="predicted"/>
<accession>A0AB36P318</accession>
<protein>
    <recommendedName>
        <fullName evidence="3">Lipoprotein</fullName>
    </recommendedName>
</protein>
<comment type="caution">
    <text evidence="1">The sequence shown here is derived from an EMBL/GenBank/DDBJ whole genome shotgun (WGS) entry which is preliminary data.</text>
</comment>
<organism evidence="1 2">
    <name type="scientific">Flavobacterium pectinovorum</name>
    <dbReference type="NCBI Taxonomy" id="29533"/>
    <lineage>
        <taxon>Bacteria</taxon>
        <taxon>Pseudomonadati</taxon>
        <taxon>Bacteroidota</taxon>
        <taxon>Flavobacteriia</taxon>
        <taxon>Flavobacteriales</taxon>
        <taxon>Flavobacteriaceae</taxon>
        <taxon>Flavobacterium</taxon>
    </lineage>
</organism>
<name>A0AB36P318_9FLAO</name>
<evidence type="ECO:0000313" key="2">
    <source>
        <dbReference type="Proteomes" id="UP000198431"/>
    </source>
</evidence>
<sequence>MMRKYASLLLFAFLLNGCDDGDITVDNVDFSTITNSASCTDENLLVYKLKTQESLLLQVPENTFPENPTPIDVPNQYNIDNSTYRLVYRGYDGTIAGTYICSLIPPTSPKVIDEWYAKSGLIEIKTVQTATEPDANNATRINGYSHNIIIKNVTYSVSGVDVTVPEIVFGDFATKLETTLDLTFDETAAQCTTSGQIYNFIVSGAAITIDAVESGLIQNTVTPLNQPRTAVIGATNNKLLYRVYNSTLTEDYFCQTTTPSTPSLKETWTGATDTNGSIEVTTTTDGPNAFKHTIVLKNVTLQKGNSSFRLGNTFAIGSFSTSVAN</sequence>
<evidence type="ECO:0008006" key="3">
    <source>
        <dbReference type="Google" id="ProtNLM"/>
    </source>
</evidence>